<accession>A0AAW2TUQ6</accession>
<reference evidence="10" key="1">
    <citation type="submission" date="2020-06" db="EMBL/GenBank/DDBJ databases">
        <authorList>
            <person name="Li T."/>
            <person name="Hu X."/>
            <person name="Zhang T."/>
            <person name="Song X."/>
            <person name="Zhang H."/>
            <person name="Dai N."/>
            <person name="Sheng W."/>
            <person name="Hou X."/>
            <person name="Wei L."/>
        </authorList>
    </citation>
    <scope>NUCLEOTIDE SEQUENCE</scope>
    <source>
        <strain evidence="10">G02</strain>
        <tissue evidence="10">Leaf</tissue>
    </source>
</reference>
<dbReference type="GO" id="GO:0004523">
    <property type="term" value="F:RNA-DNA hybrid ribonuclease activity"/>
    <property type="evidence" value="ECO:0007669"/>
    <property type="project" value="InterPro"/>
</dbReference>
<feature type="domain" description="RNase H type-1" evidence="8">
    <location>
        <begin position="397"/>
        <end position="466"/>
    </location>
</feature>
<feature type="region of interest" description="Disordered" evidence="7">
    <location>
        <begin position="223"/>
        <end position="248"/>
    </location>
</feature>
<evidence type="ECO:0000313" key="10">
    <source>
        <dbReference type="EMBL" id="KAL0408272.1"/>
    </source>
</evidence>
<evidence type="ECO:0000256" key="1">
    <source>
        <dbReference type="ARBA" id="ARBA00022679"/>
    </source>
</evidence>
<evidence type="ECO:0000256" key="4">
    <source>
        <dbReference type="ARBA" id="ARBA00022759"/>
    </source>
</evidence>
<dbReference type="InterPro" id="IPR041373">
    <property type="entry name" value="RT_RNaseH"/>
</dbReference>
<dbReference type="Gene3D" id="3.10.20.370">
    <property type="match status" value="1"/>
</dbReference>
<dbReference type="GO" id="GO:0003964">
    <property type="term" value="F:RNA-directed DNA polymerase activity"/>
    <property type="evidence" value="ECO:0007669"/>
    <property type="project" value="UniProtKB-KW"/>
</dbReference>
<comment type="caution">
    <text evidence="10">The sequence shown here is derived from an EMBL/GenBank/DDBJ whole genome shotgun (WGS) entry which is preliminary data.</text>
</comment>
<dbReference type="InterPro" id="IPR012337">
    <property type="entry name" value="RNaseH-like_sf"/>
</dbReference>
<dbReference type="Gene3D" id="3.30.420.10">
    <property type="entry name" value="Ribonuclease H-like superfamily/Ribonuclease H"/>
    <property type="match status" value="1"/>
</dbReference>
<evidence type="ECO:0008006" key="11">
    <source>
        <dbReference type="Google" id="ProtNLM"/>
    </source>
</evidence>
<dbReference type="EMBL" id="JACGWJ010000007">
    <property type="protein sequence ID" value="KAL0408272.1"/>
    <property type="molecule type" value="Genomic_DNA"/>
</dbReference>
<dbReference type="GO" id="GO:0003676">
    <property type="term" value="F:nucleic acid binding"/>
    <property type="evidence" value="ECO:0007669"/>
    <property type="project" value="InterPro"/>
</dbReference>
<dbReference type="AlphaFoldDB" id="A0AAW2TUQ6"/>
<evidence type="ECO:0000256" key="7">
    <source>
        <dbReference type="SAM" id="MobiDB-lite"/>
    </source>
</evidence>
<dbReference type="Pfam" id="PF13456">
    <property type="entry name" value="RVT_3"/>
    <property type="match status" value="1"/>
</dbReference>
<keyword evidence="2" id="KW-0548">Nucleotidyltransferase</keyword>
<protein>
    <recommendedName>
        <fullName evidence="11">Reverse transcriptase/retrotransposon-derived protein RNase H-like domain-containing protein</fullName>
    </recommendedName>
</protein>
<reference evidence="10" key="2">
    <citation type="journal article" date="2024" name="Plant">
        <title>Genomic evolution and insights into agronomic trait innovations of Sesamum species.</title>
        <authorList>
            <person name="Miao H."/>
            <person name="Wang L."/>
            <person name="Qu L."/>
            <person name="Liu H."/>
            <person name="Sun Y."/>
            <person name="Le M."/>
            <person name="Wang Q."/>
            <person name="Wei S."/>
            <person name="Zheng Y."/>
            <person name="Lin W."/>
            <person name="Duan Y."/>
            <person name="Cao H."/>
            <person name="Xiong S."/>
            <person name="Wang X."/>
            <person name="Wei L."/>
            <person name="Li C."/>
            <person name="Ma Q."/>
            <person name="Ju M."/>
            <person name="Zhao R."/>
            <person name="Li G."/>
            <person name="Mu C."/>
            <person name="Tian Q."/>
            <person name="Mei H."/>
            <person name="Zhang T."/>
            <person name="Gao T."/>
            <person name="Zhang H."/>
        </authorList>
    </citation>
    <scope>NUCLEOTIDE SEQUENCE</scope>
    <source>
        <strain evidence="10">G02</strain>
    </source>
</reference>
<keyword evidence="6" id="KW-0695">RNA-directed DNA polymerase</keyword>
<organism evidence="10">
    <name type="scientific">Sesamum radiatum</name>
    <name type="common">Black benniseed</name>
    <dbReference type="NCBI Taxonomy" id="300843"/>
    <lineage>
        <taxon>Eukaryota</taxon>
        <taxon>Viridiplantae</taxon>
        <taxon>Streptophyta</taxon>
        <taxon>Embryophyta</taxon>
        <taxon>Tracheophyta</taxon>
        <taxon>Spermatophyta</taxon>
        <taxon>Magnoliopsida</taxon>
        <taxon>eudicotyledons</taxon>
        <taxon>Gunneridae</taxon>
        <taxon>Pentapetalae</taxon>
        <taxon>asterids</taxon>
        <taxon>lamiids</taxon>
        <taxon>Lamiales</taxon>
        <taxon>Pedaliaceae</taxon>
        <taxon>Sesamum</taxon>
    </lineage>
</organism>
<evidence type="ECO:0000259" key="8">
    <source>
        <dbReference type="Pfam" id="PF13456"/>
    </source>
</evidence>
<evidence type="ECO:0000256" key="3">
    <source>
        <dbReference type="ARBA" id="ARBA00022722"/>
    </source>
</evidence>
<feature type="domain" description="Reverse transcriptase RNase H-like" evidence="9">
    <location>
        <begin position="309"/>
        <end position="392"/>
    </location>
</feature>
<dbReference type="PANTHER" id="PTHR48475:SF2">
    <property type="entry name" value="RIBONUCLEASE H"/>
    <property type="match status" value="1"/>
</dbReference>
<dbReference type="SUPFAM" id="SSF53098">
    <property type="entry name" value="Ribonuclease H-like"/>
    <property type="match status" value="1"/>
</dbReference>
<proteinExistence type="predicted"/>
<evidence type="ECO:0000256" key="5">
    <source>
        <dbReference type="ARBA" id="ARBA00022801"/>
    </source>
</evidence>
<name>A0AAW2TUQ6_SESRA</name>
<evidence type="ECO:0000259" key="9">
    <source>
        <dbReference type="Pfam" id="PF17917"/>
    </source>
</evidence>
<keyword evidence="1" id="KW-0808">Transferase</keyword>
<evidence type="ECO:0000256" key="2">
    <source>
        <dbReference type="ARBA" id="ARBA00022695"/>
    </source>
</evidence>
<sequence length="466" mass="52470">MATPRLTDPTTDTLRSFQEFRSLFLHQFASSRKYRNPIESLLHSSKRRRITERLPPEVQHGRLGSSIGDPGSQCQRLLARIDGRRLLQEERSRPRTLGNDALVITALLANYEIERVFIDSGSSAAILFGEAYDQMQLGDVPLEAVNTSLYGFAGEVVHPKGMILLPLTLGTSHLRKTYLLKFLVVDIPSAYNWLEEWVRAHVDALQARKCYVEAIKRGKKRVLEEAPGEENSNKQGKDPVPRPEPKEEAPVTVQLVEDLLTVKLIPGYPGKVTKIESKMKEDVRDQVINCLQKNKDIFAWTPQDLEGIDPGDTLYLYIPSTSQAISYVLVREEDNTQTPIYYVSKVLNRAESRYPTIEKMAMALVITARKLRPYFLSYPVGVRTNIPLKQLQDRSSTTQGSGSGVVITTLQGDDMEFAIKFNFKASNNEAEYEAPVLGMRMAQDTSAVHLLAYSDSQRIVKQVNGE</sequence>
<evidence type="ECO:0000256" key="6">
    <source>
        <dbReference type="ARBA" id="ARBA00022918"/>
    </source>
</evidence>
<keyword evidence="3" id="KW-0540">Nuclease</keyword>
<dbReference type="Pfam" id="PF17917">
    <property type="entry name" value="RT_RNaseH"/>
    <property type="match status" value="1"/>
</dbReference>
<dbReference type="SUPFAM" id="SSF56672">
    <property type="entry name" value="DNA/RNA polymerases"/>
    <property type="match status" value="1"/>
</dbReference>
<dbReference type="InterPro" id="IPR036397">
    <property type="entry name" value="RNaseH_sf"/>
</dbReference>
<dbReference type="InterPro" id="IPR002156">
    <property type="entry name" value="RNaseH_domain"/>
</dbReference>
<gene>
    <name evidence="10" type="ORF">Sradi_1761600</name>
</gene>
<dbReference type="InterPro" id="IPR043502">
    <property type="entry name" value="DNA/RNA_pol_sf"/>
</dbReference>
<keyword evidence="4" id="KW-0255">Endonuclease</keyword>
<keyword evidence="5" id="KW-0378">Hydrolase</keyword>
<feature type="compositionally biased region" description="Basic and acidic residues" evidence="7">
    <location>
        <begin position="231"/>
        <end position="248"/>
    </location>
</feature>
<dbReference type="PANTHER" id="PTHR48475">
    <property type="entry name" value="RIBONUCLEASE H"/>
    <property type="match status" value="1"/>
</dbReference>